<dbReference type="EMBL" id="VUMU01000002">
    <property type="protein sequence ID" value="MST57242.1"/>
    <property type="molecule type" value="Genomic_DNA"/>
</dbReference>
<keyword evidence="3" id="KW-0472">Membrane</keyword>
<evidence type="ECO:0000256" key="1">
    <source>
        <dbReference type="ARBA" id="ARBA00010646"/>
    </source>
</evidence>
<feature type="compositionally biased region" description="Basic and acidic residues" evidence="2">
    <location>
        <begin position="109"/>
        <end position="128"/>
    </location>
</feature>
<proteinExistence type="inferred from homology"/>
<comment type="similarity">
    <text evidence="1">Belongs to the glycosyl hydrolase 25 family.</text>
</comment>
<gene>
    <name evidence="4" type="ORF">FYJ59_03105</name>
</gene>
<organism evidence="4 5">
    <name type="scientific">Waltera intestinalis</name>
    <dbReference type="NCBI Taxonomy" id="2606635"/>
    <lineage>
        <taxon>Bacteria</taxon>
        <taxon>Bacillati</taxon>
        <taxon>Bacillota</taxon>
        <taxon>Clostridia</taxon>
        <taxon>Lachnospirales</taxon>
        <taxon>Lachnospiraceae</taxon>
        <taxon>Waltera</taxon>
    </lineage>
</organism>
<comment type="caution">
    <text evidence="4">The sequence shown here is derived from an EMBL/GenBank/DDBJ whole genome shotgun (WGS) entry which is preliminary data.</text>
</comment>
<dbReference type="Gene3D" id="3.20.20.80">
    <property type="entry name" value="Glycosidases"/>
    <property type="match status" value="1"/>
</dbReference>
<dbReference type="GO" id="GO:0016052">
    <property type="term" value="P:carbohydrate catabolic process"/>
    <property type="evidence" value="ECO:0007669"/>
    <property type="project" value="TreeGrafter"/>
</dbReference>
<feature type="region of interest" description="Disordered" evidence="2">
    <location>
        <begin position="49"/>
        <end position="79"/>
    </location>
</feature>
<keyword evidence="3" id="KW-1133">Transmembrane helix</keyword>
<feature type="compositionally biased region" description="Polar residues" evidence="2">
    <location>
        <begin position="49"/>
        <end position="67"/>
    </location>
</feature>
<feature type="compositionally biased region" description="Polar residues" evidence="2">
    <location>
        <begin position="95"/>
        <end position="106"/>
    </location>
</feature>
<keyword evidence="3" id="KW-0812">Transmembrane</keyword>
<protein>
    <submittedName>
        <fullName evidence="4">Uncharacterized protein</fullName>
    </submittedName>
</protein>
<dbReference type="Pfam" id="PF01183">
    <property type="entry name" value="Glyco_hydro_25"/>
    <property type="match status" value="1"/>
</dbReference>
<dbReference type="RefSeq" id="WP_154495210.1">
    <property type="nucleotide sequence ID" value="NZ_VUMU01000002.1"/>
</dbReference>
<keyword evidence="5" id="KW-1185">Reference proteome</keyword>
<feature type="transmembrane region" description="Helical" evidence="3">
    <location>
        <begin position="20"/>
        <end position="39"/>
    </location>
</feature>
<name>A0A6L5YHV5_9FIRM</name>
<dbReference type="PANTHER" id="PTHR34135">
    <property type="entry name" value="LYSOZYME"/>
    <property type="match status" value="1"/>
</dbReference>
<evidence type="ECO:0000256" key="3">
    <source>
        <dbReference type="SAM" id="Phobius"/>
    </source>
</evidence>
<dbReference type="GO" id="GO:0016998">
    <property type="term" value="P:cell wall macromolecule catabolic process"/>
    <property type="evidence" value="ECO:0007669"/>
    <property type="project" value="InterPro"/>
</dbReference>
<reference evidence="4 5" key="1">
    <citation type="submission" date="2019-08" db="EMBL/GenBank/DDBJ databases">
        <title>In-depth cultivation of the pig gut microbiome towards novel bacterial diversity and tailored functional studies.</title>
        <authorList>
            <person name="Wylensek D."/>
            <person name="Hitch T.C.A."/>
            <person name="Clavel T."/>
        </authorList>
    </citation>
    <scope>NUCLEOTIDE SEQUENCE [LARGE SCALE GENOMIC DNA]</scope>
    <source>
        <strain evidence="4 5">WCA3-601-WT-6H</strain>
    </source>
</reference>
<feature type="region of interest" description="Disordered" evidence="2">
    <location>
        <begin position="92"/>
        <end position="128"/>
    </location>
</feature>
<dbReference type="InterPro" id="IPR017853">
    <property type="entry name" value="GH"/>
</dbReference>
<dbReference type="InterPro" id="IPR002053">
    <property type="entry name" value="Glyco_hydro_25"/>
</dbReference>
<dbReference type="Proteomes" id="UP000476055">
    <property type="component" value="Unassembled WGS sequence"/>
</dbReference>
<dbReference type="AlphaFoldDB" id="A0A6L5YHV5"/>
<dbReference type="CDD" id="cd06414">
    <property type="entry name" value="GH25_LytC-like"/>
    <property type="match status" value="1"/>
</dbReference>
<sequence>MRLPDDYEDHGSGLTPTVVSAIVAVTIFVVVILMVVLIINRKPASHQQNNTAAQTENVQQAGNQQTAKYPDTQDLITGSTLTPSDLDFWDMYPETTATPMPSENPSGQDGKKDTTDTDPSTDGKHTLVTDRDGKEEWVLISPYLPKHEYDFTKLVCQSDFMKYYQDGKLTSYVGVDISKYQDYVDFLKLKKAGIDFVMLRVGARGYGSGQIVLDEYFADNLKRATDAGLQIGVYFTSQAITEAEAVEEANVVLNNIKDYKITYPVAFDMGFVDNDTARIEGVSRADKTKITKAFLDTIAAAGYKTLLYGNKEWLIKEVDLSKLSAYDVWLSQVGDVPDYPYRFTMWQYADDISVDGIAGYANMNISFIDYSEK</sequence>
<evidence type="ECO:0000313" key="4">
    <source>
        <dbReference type="EMBL" id="MST57242.1"/>
    </source>
</evidence>
<accession>A0A6L5YHV5</accession>
<dbReference type="GO" id="GO:0003796">
    <property type="term" value="F:lysozyme activity"/>
    <property type="evidence" value="ECO:0007669"/>
    <property type="project" value="InterPro"/>
</dbReference>
<dbReference type="PROSITE" id="PS51904">
    <property type="entry name" value="GLYCOSYL_HYDROL_F25_2"/>
    <property type="match status" value="1"/>
</dbReference>
<evidence type="ECO:0000313" key="5">
    <source>
        <dbReference type="Proteomes" id="UP000476055"/>
    </source>
</evidence>
<dbReference type="SUPFAM" id="SSF51445">
    <property type="entry name" value="(Trans)glycosidases"/>
    <property type="match status" value="1"/>
</dbReference>
<dbReference type="GO" id="GO:0009253">
    <property type="term" value="P:peptidoglycan catabolic process"/>
    <property type="evidence" value="ECO:0007669"/>
    <property type="project" value="InterPro"/>
</dbReference>
<evidence type="ECO:0000256" key="2">
    <source>
        <dbReference type="SAM" id="MobiDB-lite"/>
    </source>
</evidence>
<dbReference type="PANTHER" id="PTHR34135:SF2">
    <property type="entry name" value="LYSOZYME"/>
    <property type="match status" value="1"/>
</dbReference>